<organism evidence="1">
    <name type="scientific">Triatoma infestans</name>
    <name type="common">Assassin bug</name>
    <dbReference type="NCBI Taxonomy" id="30076"/>
    <lineage>
        <taxon>Eukaryota</taxon>
        <taxon>Metazoa</taxon>
        <taxon>Ecdysozoa</taxon>
        <taxon>Arthropoda</taxon>
        <taxon>Hexapoda</taxon>
        <taxon>Insecta</taxon>
        <taxon>Pterygota</taxon>
        <taxon>Neoptera</taxon>
        <taxon>Paraneoptera</taxon>
        <taxon>Hemiptera</taxon>
        <taxon>Heteroptera</taxon>
        <taxon>Panheteroptera</taxon>
        <taxon>Cimicomorpha</taxon>
        <taxon>Reduviidae</taxon>
        <taxon>Triatominae</taxon>
        <taxon>Triatoma</taxon>
    </lineage>
</organism>
<sequence length="22" mass="2701">MKQFGNQLHYILRSFENTCANW</sequence>
<evidence type="ECO:0000313" key="1">
    <source>
        <dbReference type="EMBL" id="JAR95438.1"/>
    </source>
</evidence>
<protein>
    <submittedName>
        <fullName evidence="1">Zinc finger protein 420-like protein isoform 2</fullName>
    </submittedName>
</protein>
<dbReference type="EMBL" id="GEMB01008023">
    <property type="protein sequence ID" value="JAR95438.1"/>
    <property type="molecule type" value="Transcribed_RNA"/>
</dbReference>
<name>A0A170TXP1_TRIIF</name>
<proteinExistence type="predicted"/>
<reference evidence="1" key="2">
    <citation type="journal article" date="2017" name="J. Med. Entomol.">
        <title>Transcriptome Analysis of the Triatoma infestans (Hemiptera: Reduviidae) Integument.</title>
        <authorList>
            <person name="Calderon-Fernandez G.M."/>
            <person name="Moriconi D.E."/>
            <person name="Dulbecco A.B."/>
            <person name="Juarez M.P."/>
        </authorList>
    </citation>
    <scope>NUCLEOTIDE SEQUENCE</scope>
    <source>
        <strain evidence="1">Int1</strain>
        <tissue evidence="1">Integument</tissue>
    </source>
</reference>
<accession>A0A170TXP1</accession>
<dbReference type="AlphaFoldDB" id="A0A170TXP1"/>
<reference evidence="1" key="1">
    <citation type="submission" date="2016-04" db="EMBL/GenBank/DDBJ databases">
        <authorList>
            <person name="Calderon-Fernandez G.M.Sr."/>
        </authorList>
    </citation>
    <scope>NUCLEOTIDE SEQUENCE</scope>
    <source>
        <strain evidence="1">Int1</strain>
        <tissue evidence="1">Integument</tissue>
    </source>
</reference>